<evidence type="ECO:0000313" key="5">
    <source>
        <dbReference type="Proteomes" id="UP001296967"/>
    </source>
</evidence>
<feature type="compositionally biased region" description="Low complexity" evidence="1">
    <location>
        <begin position="227"/>
        <end position="241"/>
    </location>
</feature>
<dbReference type="SUPFAM" id="SSF53300">
    <property type="entry name" value="vWA-like"/>
    <property type="match status" value="1"/>
</dbReference>
<dbReference type="EMBL" id="NHSF01000059">
    <property type="protein sequence ID" value="MBK5931071.1"/>
    <property type="molecule type" value="Genomic_DNA"/>
</dbReference>
<proteinExistence type="predicted"/>
<dbReference type="InterPro" id="IPR025154">
    <property type="entry name" value="Put_metallopeptidase_dom"/>
</dbReference>
<protein>
    <recommendedName>
        <fullName evidence="6">Metal-dependent peptidase</fullName>
    </recommendedName>
</protein>
<organism evidence="4 5">
    <name type="scientific">Halochromatium salexigens</name>
    <name type="common">Chromatium salexigens</name>
    <dbReference type="NCBI Taxonomy" id="49447"/>
    <lineage>
        <taxon>Bacteria</taxon>
        <taxon>Pseudomonadati</taxon>
        <taxon>Pseudomonadota</taxon>
        <taxon>Gammaproteobacteria</taxon>
        <taxon>Chromatiales</taxon>
        <taxon>Chromatiaceae</taxon>
        <taxon>Halochromatium</taxon>
    </lineage>
</organism>
<accession>A0AAJ0UGW3</accession>
<gene>
    <name evidence="4" type="ORF">CCR82_11190</name>
</gene>
<evidence type="ECO:0000256" key="1">
    <source>
        <dbReference type="SAM" id="MobiDB-lite"/>
    </source>
</evidence>
<dbReference type="InterPro" id="IPR036465">
    <property type="entry name" value="vWFA_dom_sf"/>
</dbReference>
<feature type="domain" description="Putative metallopeptidase" evidence="3">
    <location>
        <begin position="35"/>
        <end position="318"/>
    </location>
</feature>
<dbReference type="AlphaFoldDB" id="A0AAJ0UGW3"/>
<dbReference type="PANTHER" id="PTHR38730:SF1">
    <property type="entry name" value="SLL7028 PROTEIN"/>
    <property type="match status" value="1"/>
</dbReference>
<dbReference type="PANTHER" id="PTHR38730">
    <property type="entry name" value="SLL7028 PROTEIN"/>
    <property type="match status" value="1"/>
</dbReference>
<evidence type="ECO:0000259" key="3">
    <source>
        <dbReference type="Pfam" id="PF13203"/>
    </source>
</evidence>
<reference evidence="4" key="1">
    <citation type="submission" date="2017-05" db="EMBL/GenBank/DDBJ databases">
        <authorList>
            <person name="Imhoff J.F."/>
            <person name="Rahn T."/>
            <person name="Kuenzel S."/>
            <person name="Neulinger S.C."/>
        </authorList>
    </citation>
    <scope>NUCLEOTIDE SEQUENCE</scope>
    <source>
        <strain evidence="4">DSM 4395</strain>
    </source>
</reference>
<evidence type="ECO:0000313" key="4">
    <source>
        <dbReference type="EMBL" id="MBK5931071.1"/>
    </source>
</evidence>
<sequence>MAADFIGDIQTHPQGECPSETGAPALDAEACAAIETKLAAARTRLILDKPFLGALVLRLPLQAAKGDWCPTTATDARAFYYNPDYIDALSLDETQFMLAHEALHCALSHFARRQHRVKHRWDLACDYAINPLLVEDGLKPPPNALLMPMYKGMTAEEIYPLIDDNDQSETLDTHAYDREAEGQGQHSGMDERDVQAQQQQTQAEGGEQGQGTPQQRDTPASAPPASAPDTPAPEAAPEAHTAPPPLTPDEQETLQVQWQQRMAGAAQQAMQAGRLSGELKRLIDHLLQPQLPWRMLLARYMNALSRHDYSWSRPSRREGAHLLPSLRSQHIELVVALDTSGSIKDAEMQAFIDEVDALKAQVQAQVILLPCDSALCPGAPFRFEPWERFERPRDLQGGGGTNFRPVFQWVQDQGLSPDLLVYFTDADGRFPDHEPHYPVIWLVKGRSSVPWGQRVQLN</sequence>
<comment type="caution">
    <text evidence="4">The sequence shown here is derived from an EMBL/GenBank/DDBJ whole genome shotgun (WGS) entry which is preliminary data.</text>
</comment>
<evidence type="ECO:0008006" key="6">
    <source>
        <dbReference type="Google" id="ProtNLM"/>
    </source>
</evidence>
<keyword evidence="5" id="KW-1185">Reference proteome</keyword>
<reference evidence="4" key="2">
    <citation type="journal article" date="2020" name="Microorganisms">
        <title>Osmotic Adaptation and Compatible Solute Biosynthesis of Phototrophic Bacteria as Revealed from Genome Analyses.</title>
        <authorList>
            <person name="Imhoff J.F."/>
            <person name="Rahn T."/>
            <person name="Kunzel S."/>
            <person name="Keller A."/>
            <person name="Neulinger S.C."/>
        </authorList>
    </citation>
    <scope>NUCLEOTIDE SEQUENCE</scope>
    <source>
        <strain evidence="4">DSM 4395</strain>
    </source>
</reference>
<dbReference type="Proteomes" id="UP001296967">
    <property type="component" value="Unassembled WGS sequence"/>
</dbReference>
<name>A0AAJ0UGW3_HALSE</name>
<dbReference type="Pfam" id="PF09967">
    <property type="entry name" value="DUF2201"/>
    <property type="match status" value="1"/>
</dbReference>
<feature type="domain" description="VWA-like" evidence="2">
    <location>
        <begin position="333"/>
        <end position="457"/>
    </location>
</feature>
<evidence type="ECO:0000259" key="2">
    <source>
        <dbReference type="Pfam" id="PF09967"/>
    </source>
</evidence>
<dbReference type="RefSeq" id="WP_201245886.1">
    <property type="nucleotide sequence ID" value="NZ_NHSF01000059.1"/>
</dbReference>
<feature type="region of interest" description="Disordered" evidence="1">
    <location>
        <begin position="180"/>
        <end position="249"/>
    </location>
</feature>
<dbReference type="Pfam" id="PF13203">
    <property type="entry name" value="DUF2201_N"/>
    <property type="match status" value="1"/>
</dbReference>
<feature type="compositionally biased region" description="Low complexity" evidence="1">
    <location>
        <begin position="195"/>
        <end position="220"/>
    </location>
</feature>
<dbReference type="InterPro" id="IPR018698">
    <property type="entry name" value="VWA-like_dom"/>
</dbReference>